<reference evidence="11 12" key="1">
    <citation type="submission" date="2013-04" db="EMBL/GenBank/DDBJ databases">
        <title>Oceanococcus atlanticus 22II-S10r2 Genome Sequencing.</title>
        <authorList>
            <person name="Lai Q."/>
            <person name="Li G."/>
            <person name="Shao Z."/>
        </authorList>
    </citation>
    <scope>NUCLEOTIDE SEQUENCE [LARGE SCALE GENOMIC DNA]</scope>
    <source>
        <strain evidence="11 12">22II-S10r2</strain>
    </source>
</reference>
<evidence type="ECO:0000256" key="4">
    <source>
        <dbReference type="ARBA" id="ARBA00022475"/>
    </source>
</evidence>
<dbReference type="OrthoDB" id="5616092at2"/>
<keyword evidence="10" id="KW-0997">Cell inner membrane</keyword>
<keyword evidence="4" id="KW-1003">Cell membrane</keyword>
<dbReference type="GO" id="GO:0005886">
    <property type="term" value="C:plasma membrane"/>
    <property type="evidence" value="ECO:0007669"/>
    <property type="project" value="UniProtKB-SubCell"/>
</dbReference>
<proteinExistence type="inferred from homology"/>
<evidence type="ECO:0000256" key="2">
    <source>
        <dbReference type="ARBA" id="ARBA00004162"/>
    </source>
</evidence>
<keyword evidence="11" id="KW-0966">Cell projection</keyword>
<name>A0A1Y1SG28_9GAMM</name>
<comment type="function">
    <text evidence="1 10">Controls the rotational direction of flagella during chemotaxis.</text>
</comment>
<keyword evidence="11" id="KW-0969">Cilium</keyword>
<dbReference type="PANTHER" id="PTHR35091:SF2">
    <property type="entry name" value="FLAGELLAR PROTEIN FLIL"/>
    <property type="match status" value="1"/>
</dbReference>
<evidence type="ECO:0000256" key="1">
    <source>
        <dbReference type="ARBA" id="ARBA00002254"/>
    </source>
</evidence>
<keyword evidence="6" id="KW-0812">Transmembrane</keyword>
<sequence length="160" mass="17631">MSDEQAATPPKKKKSRWLWIMLLLVLLLGGGGAGAWYMLYMQPAQAQGQDEAAEPTPAPALYSELRPAFVVNLAGNRFLQLEIDLMARDAAVIEAVKRHNPAIRNDLLLLLGSQKPSDLQSLEGKVTLQQQVLDAINAILDAREQGLAVEEIYFSSFVMQ</sequence>
<dbReference type="PANTHER" id="PTHR35091">
    <property type="entry name" value="FLAGELLAR PROTEIN FLIL"/>
    <property type="match status" value="1"/>
</dbReference>
<evidence type="ECO:0000256" key="8">
    <source>
        <dbReference type="ARBA" id="ARBA00022989"/>
    </source>
</evidence>
<dbReference type="GO" id="GO:0009425">
    <property type="term" value="C:bacterial-type flagellum basal body"/>
    <property type="evidence" value="ECO:0007669"/>
    <property type="project" value="InterPro"/>
</dbReference>
<keyword evidence="11" id="KW-0282">Flagellum</keyword>
<keyword evidence="9 10" id="KW-0472">Membrane</keyword>
<evidence type="ECO:0000256" key="3">
    <source>
        <dbReference type="ARBA" id="ARBA00008281"/>
    </source>
</evidence>
<comment type="caution">
    <text evidence="11">The sequence shown here is derived from an EMBL/GenBank/DDBJ whole genome shotgun (WGS) entry which is preliminary data.</text>
</comment>
<accession>A0A1Y1SG28</accession>
<dbReference type="GO" id="GO:0071978">
    <property type="term" value="P:bacterial-type flagellum-dependent swarming motility"/>
    <property type="evidence" value="ECO:0007669"/>
    <property type="project" value="TreeGrafter"/>
</dbReference>
<keyword evidence="5 10" id="KW-0145">Chemotaxis</keyword>
<comment type="subcellular location">
    <subcellularLocation>
        <location evidence="10">Cell inner membrane</location>
    </subcellularLocation>
    <subcellularLocation>
        <location evidence="2">Cell membrane</location>
        <topology evidence="2">Single-pass membrane protein</topology>
    </subcellularLocation>
</comment>
<dbReference type="Proteomes" id="UP000192342">
    <property type="component" value="Unassembled WGS sequence"/>
</dbReference>
<dbReference type="GO" id="GO:0006935">
    <property type="term" value="P:chemotaxis"/>
    <property type="evidence" value="ECO:0007669"/>
    <property type="project" value="UniProtKB-KW"/>
</dbReference>
<organism evidence="11 12">
    <name type="scientific">Oceanococcus atlanticus</name>
    <dbReference type="NCBI Taxonomy" id="1317117"/>
    <lineage>
        <taxon>Bacteria</taxon>
        <taxon>Pseudomonadati</taxon>
        <taxon>Pseudomonadota</taxon>
        <taxon>Gammaproteobacteria</taxon>
        <taxon>Chromatiales</taxon>
        <taxon>Oceanococcaceae</taxon>
        <taxon>Oceanococcus</taxon>
    </lineage>
</organism>
<dbReference type="EMBL" id="AQQV01000001">
    <property type="protein sequence ID" value="ORE88624.1"/>
    <property type="molecule type" value="Genomic_DNA"/>
</dbReference>
<comment type="similarity">
    <text evidence="3 10">Belongs to the FliL family.</text>
</comment>
<dbReference type="STRING" id="1317117.ATO7_02075"/>
<evidence type="ECO:0000256" key="6">
    <source>
        <dbReference type="ARBA" id="ARBA00022692"/>
    </source>
</evidence>
<protein>
    <recommendedName>
        <fullName evidence="10">Flagellar protein FliL</fullName>
    </recommendedName>
</protein>
<evidence type="ECO:0000256" key="7">
    <source>
        <dbReference type="ARBA" id="ARBA00022779"/>
    </source>
</evidence>
<evidence type="ECO:0000313" key="11">
    <source>
        <dbReference type="EMBL" id="ORE88624.1"/>
    </source>
</evidence>
<dbReference type="InterPro" id="IPR005503">
    <property type="entry name" value="FliL"/>
</dbReference>
<dbReference type="RefSeq" id="WP_083559250.1">
    <property type="nucleotide sequence ID" value="NZ_AQQV01000001.1"/>
</dbReference>
<gene>
    <name evidence="11" type="ORF">ATO7_02075</name>
</gene>
<keyword evidence="12" id="KW-1185">Reference proteome</keyword>
<evidence type="ECO:0000256" key="10">
    <source>
        <dbReference type="RuleBase" id="RU364125"/>
    </source>
</evidence>
<evidence type="ECO:0000256" key="5">
    <source>
        <dbReference type="ARBA" id="ARBA00022500"/>
    </source>
</evidence>
<dbReference type="AlphaFoldDB" id="A0A1Y1SG28"/>
<keyword evidence="7 10" id="KW-0283">Flagellar rotation</keyword>
<keyword evidence="8" id="KW-1133">Transmembrane helix</keyword>
<dbReference type="Pfam" id="PF03748">
    <property type="entry name" value="FliL"/>
    <property type="match status" value="1"/>
</dbReference>
<evidence type="ECO:0000313" key="12">
    <source>
        <dbReference type="Proteomes" id="UP000192342"/>
    </source>
</evidence>
<evidence type="ECO:0000256" key="9">
    <source>
        <dbReference type="ARBA" id="ARBA00023136"/>
    </source>
</evidence>